<name>A0A4Z1PPB1_9PEZI</name>
<feature type="region of interest" description="Disordered" evidence="1">
    <location>
        <begin position="30"/>
        <end position="61"/>
    </location>
</feature>
<gene>
    <name evidence="2" type="ORF">E6O75_ATG03603</name>
</gene>
<protein>
    <submittedName>
        <fullName evidence="2">Uncharacterized protein</fullName>
    </submittedName>
</protein>
<keyword evidence="3" id="KW-1185">Reference proteome</keyword>
<evidence type="ECO:0000256" key="1">
    <source>
        <dbReference type="SAM" id="MobiDB-lite"/>
    </source>
</evidence>
<accession>A0A4Z1PPB1</accession>
<sequence>MAEIGNGLIPIQYEISSAFRNFSGFGAGTVDTPFEGPTGKSDFAQPVHDNQRPDGQEEEVNLSGERVSLLGALDVEDEANVAAQDPAVWAHDAKADVALVKPMPTTTALTPSKKRAADRNVAQLEFAATGIFGDRPVQLAGQMGWFDHLRNMSANASRKFIFP</sequence>
<reference evidence="2 3" key="1">
    <citation type="submission" date="2019-04" db="EMBL/GenBank/DDBJ databases">
        <title>High contiguity whole genome sequence and gene annotation resource for two Venturia nashicola isolates.</title>
        <authorList>
            <person name="Prokchorchik M."/>
            <person name="Won K."/>
            <person name="Lee Y."/>
            <person name="Choi E.D."/>
            <person name="Segonzac C."/>
            <person name="Sohn K.H."/>
        </authorList>
    </citation>
    <scope>NUCLEOTIDE SEQUENCE [LARGE SCALE GENOMIC DNA]</scope>
    <source>
        <strain evidence="2 3">PRI2</strain>
    </source>
</reference>
<organism evidence="2 3">
    <name type="scientific">Venturia nashicola</name>
    <dbReference type="NCBI Taxonomy" id="86259"/>
    <lineage>
        <taxon>Eukaryota</taxon>
        <taxon>Fungi</taxon>
        <taxon>Dikarya</taxon>
        <taxon>Ascomycota</taxon>
        <taxon>Pezizomycotina</taxon>
        <taxon>Dothideomycetes</taxon>
        <taxon>Pleosporomycetidae</taxon>
        <taxon>Venturiales</taxon>
        <taxon>Venturiaceae</taxon>
        <taxon>Venturia</taxon>
    </lineage>
</organism>
<evidence type="ECO:0000313" key="3">
    <source>
        <dbReference type="Proteomes" id="UP000298493"/>
    </source>
</evidence>
<dbReference type="EMBL" id="SNSC02000003">
    <property type="protein sequence ID" value="TID25740.1"/>
    <property type="molecule type" value="Genomic_DNA"/>
</dbReference>
<comment type="caution">
    <text evidence="2">The sequence shown here is derived from an EMBL/GenBank/DDBJ whole genome shotgun (WGS) entry which is preliminary data.</text>
</comment>
<dbReference type="Proteomes" id="UP000298493">
    <property type="component" value="Unassembled WGS sequence"/>
</dbReference>
<proteinExistence type="predicted"/>
<evidence type="ECO:0000313" key="2">
    <source>
        <dbReference type="EMBL" id="TID25740.1"/>
    </source>
</evidence>
<dbReference type="AlphaFoldDB" id="A0A4Z1PPB1"/>